<dbReference type="AlphaFoldDB" id="K0SQV1"/>
<evidence type="ECO:0000256" key="1">
    <source>
        <dbReference type="SAM" id="MobiDB-lite"/>
    </source>
</evidence>
<evidence type="ECO:0000259" key="2">
    <source>
        <dbReference type="Pfam" id="PF20699"/>
    </source>
</evidence>
<sequence length="185" mass="19861">PNFSPDATSPERSEDHGPKRRNPRNRAVRLGSTEMEFFDIVLAGNQFWPLKWASSDVISGSETSAGRARAMIHKFAVAPARLIDNGGRAMGAAIDRATRGGHGGARLSLDYHRFCAVVLTEHDRLTTISYFEGVGIGGVIGVHDEATATGGLGNNLELSGGGLAPTECEIPQPNIKPEDIHIYDR</sequence>
<accession>K0SQV1</accession>
<protein>
    <recommendedName>
        <fullName evidence="2">DUF6820 domain-containing protein</fullName>
    </recommendedName>
</protein>
<dbReference type="Proteomes" id="UP000266841">
    <property type="component" value="Unassembled WGS sequence"/>
</dbReference>
<feature type="domain" description="DUF6820" evidence="2">
    <location>
        <begin position="63"/>
        <end position="94"/>
    </location>
</feature>
<evidence type="ECO:0000313" key="4">
    <source>
        <dbReference type="Proteomes" id="UP000266841"/>
    </source>
</evidence>
<dbReference type="Pfam" id="PF20699">
    <property type="entry name" value="DUF6820"/>
    <property type="match status" value="1"/>
</dbReference>
<dbReference type="EMBL" id="AGNL01018243">
    <property type="protein sequence ID" value="EJK63446.1"/>
    <property type="molecule type" value="Genomic_DNA"/>
</dbReference>
<evidence type="ECO:0000313" key="3">
    <source>
        <dbReference type="EMBL" id="EJK63446.1"/>
    </source>
</evidence>
<proteinExistence type="predicted"/>
<feature type="non-terminal residue" evidence="3">
    <location>
        <position position="1"/>
    </location>
</feature>
<organism evidence="3 4">
    <name type="scientific">Thalassiosira oceanica</name>
    <name type="common">Marine diatom</name>
    <dbReference type="NCBI Taxonomy" id="159749"/>
    <lineage>
        <taxon>Eukaryota</taxon>
        <taxon>Sar</taxon>
        <taxon>Stramenopiles</taxon>
        <taxon>Ochrophyta</taxon>
        <taxon>Bacillariophyta</taxon>
        <taxon>Coscinodiscophyceae</taxon>
        <taxon>Thalassiosirophycidae</taxon>
        <taxon>Thalassiosirales</taxon>
        <taxon>Thalassiosiraceae</taxon>
        <taxon>Thalassiosira</taxon>
    </lineage>
</organism>
<comment type="caution">
    <text evidence="3">The sequence shown here is derived from an EMBL/GenBank/DDBJ whole genome shotgun (WGS) entry which is preliminary data.</text>
</comment>
<name>K0SQV1_THAOC</name>
<reference evidence="3 4" key="1">
    <citation type="journal article" date="2012" name="Genome Biol.">
        <title>Genome and low-iron response of an oceanic diatom adapted to chronic iron limitation.</title>
        <authorList>
            <person name="Lommer M."/>
            <person name="Specht M."/>
            <person name="Roy A.S."/>
            <person name="Kraemer L."/>
            <person name="Andreson R."/>
            <person name="Gutowska M.A."/>
            <person name="Wolf J."/>
            <person name="Bergner S.V."/>
            <person name="Schilhabel M.B."/>
            <person name="Klostermeier U.C."/>
            <person name="Beiko R.G."/>
            <person name="Rosenstiel P."/>
            <person name="Hippler M."/>
            <person name="Laroche J."/>
        </authorList>
    </citation>
    <scope>NUCLEOTIDE SEQUENCE [LARGE SCALE GENOMIC DNA]</scope>
    <source>
        <strain evidence="3 4">CCMP1005</strain>
    </source>
</reference>
<gene>
    <name evidence="3" type="ORF">THAOC_15890</name>
</gene>
<feature type="region of interest" description="Disordered" evidence="1">
    <location>
        <begin position="1"/>
        <end position="24"/>
    </location>
</feature>
<dbReference type="InterPro" id="IPR049223">
    <property type="entry name" value="DUF6820"/>
</dbReference>
<keyword evidence="4" id="KW-1185">Reference proteome</keyword>